<dbReference type="PANTHER" id="PTHR35546">
    <property type="entry name" value="F-BOX PROTEIN INTERACTION DOMAIN PROTEIN-RELATED"/>
    <property type="match status" value="1"/>
</dbReference>
<evidence type="ECO:0000259" key="1">
    <source>
        <dbReference type="Pfam" id="PF00646"/>
    </source>
</evidence>
<dbReference type="Pfam" id="PF00646">
    <property type="entry name" value="F-box"/>
    <property type="match status" value="1"/>
</dbReference>
<dbReference type="SUPFAM" id="SSF81383">
    <property type="entry name" value="F-box domain"/>
    <property type="match status" value="1"/>
</dbReference>
<dbReference type="AlphaFoldDB" id="A0A218WGG7"/>
<evidence type="ECO:0000313" key="3">
    <source>
        <dbReference type="EMBL" id="OWM71588.1"/>
    </source>
</evidence>
<name>A0A218WGG7_PUNGR</name>
<evidence type="ECO:0000313" key="4">
    <source>
        <dbReference type="Proteomes" id="UP000197138"/>
    </source>
</evidence>
<evidence type="ECO:0008006" key="5">
    <source>
        <dbReference type="Google" id="ProtNLM"/>
    </source>
</evidence>
<sequence>MEETAEPNGRSVDRFWLSSRRVRPVNSSILPDFGPGEELPEWLLDEILLRLPMKSAFRLKCVSRRWLLELSHPSFRRRFLMLTDGALPSWTLLYGYTRVPEDIPEGTGFDCGSDGDCPLPRFTVMPSHSSLGTFQILGSSNGLLLCCQSWKDIYYIYNPLTLQCLAIPRGISWVEPTSEGLITEIEEGELKGYKVVRVGQELDNPAKLFVDVFSSELGLWTNYQFYSPRPTYFPKEFPYFRFARPVIVKETVYLPDYQEGVVIAYNPYTSPDQLSIVRLPDRQLDRLPPWFELCDVFRDKLRHYTVSEAWENPTLKVWELAEPSDGGQWSLVHSCRWSEIQWKDARLGGTEPHRRFLPLSFHPSDPNIVYVWNTKCVASYDMKARRLEVFCELDSSFRGLSWESVMPFVLPNWPVSIPRPTWKINDT</sequence>
<gene>
    <name evidence="3" type="ORF">CDL15_Pgr005775</name>
</gene>
<feature type="domain" description="F-box protein At3g26010-like beta-propeller" evidence="2">
    <location>
        <begin position="124"/>
        <end position="391"/>
    </location>
</feature>
<protein>
    <recommendedName>
        <fullName evidence="5">F-box domain-containing protein</fullName>
    </recommendedName>
</protein>
<organism evidence="3 4">
    <name type="scientific">Punica granatum</name>
    <name type="common">Pomegranate</name>
    <dbReference type="NCBI Taxonomy" id="22663"/>
    <lineage>
        <taxon>Eukaryota</taxon>
        <taxon>Viridiplantae</taxon>
        <taxon>Streptophyta</taxon>
        <taxon>Embryophyta</taxon>
        <taxon>Tracheophyta</taxon>
        <taxon>Spermatophyta</taxon>
        <taxon>Magnoliopsida</taxon>
        <taxon>eudicotyledons</taxon>
        <taxon>Gunneridae</taxon>
        <taxon>Pentapetalae</taxon>
        <taxon>rosids</taxon>
        <taxon>malvids</taxon>
        <taxon>Myrtales</taxon>
        <taxon>Lythraceae</taxon>
        <taxon>Punica</taxon>
    </lineage>
</organism>
<evidence type="ECO:0000259" key="2">
    <source>
        <dbReference type="Pfam" id="PF24750"/>
    </source>
</evidence>
<proteinExistence type="predicted"/>
<dbReference type="Pfam" id="PF24750">
    <property type="entry name" value="b-prop_At3g26010-like"/>
    <property type="match status" value="1"/>
</dbReference>
<accession>A0A218WGG7</accession>
<dbReference type="EMBL" id="MTKT01004399">
    <property type="protein sequence ID" value="OWM71588.1"/>
    <property type="molecule type" value="Genomic_DNA"/>
</dbReference>
<dbReference type="InterPro" id="IPR056592">
    <property type="entry name" value="Beta-prop_At3g26010-like"/>
</dbReference>
<dbReference type="Proteomes" id="UP000197138">
    <property type="component" value="Unassembled WGS sequence"/>
</dbReference>
<reference evidence="4" key="1">
    <citation type="journal article" date="2017" name="Plant J.">
        <title>The pomegranate (Punica granatum L.) genome and the genomics of punicalagin biosynthesis.</title>
        <authorList>
            <person name="Qin G."/>
            <person name="Xu C."/>
            <person name="Ming R."/>
            <person name="Tang H."/>
            <person name="Guyot R."/>
            <person name="Kramer E.M."/>
            <person name="Hu Y."/>
            <person name="Yi X."/>
            <person name="Qi Y."/>
            <person name="Xu X."/>
            <person name="Gao Z."/>
            <person name="Pan H."/>
            <person name="Jian J."/>
            <person name="Tian Y."/>
            <person name="Yue Z."/>
            <person name="Xu Y."/>
        </authorList>
    </citation>
    <scope>NUCLEOTIDE SEQUENCE [LARGE SCALE GENOMIC DNA]</scope>
    <source>
        <strain evidence="4">cv. Dabenzi</strain>
    </source>
</reference>
<dbReference type="InterPro" id="IPR036047">
    <property type="entry name" value="F-box-like_dom_sf"/>
</dbReference>
<feature type="domain" description="F-box" evidence="1">
    <location>
        <begin position="39"/>
        <end position="66"/>
    </location>
</feature>
<dbReference type="InterPro" id="IPR001810">
    <property type="entry name" value="F-box_dom"/>
</dbReference>
<comment type="caution">
    <text evidence="3">The sequence shown here is derived from an EMBL/GenBank/DDBJ whole genome shotgun (WGS) entry which is preliminary data.</text>
</comment>
<dbReference type="InterPro" id="IPR055290">
    <property type="entry name" value="At3g26010-like"/>
</dbReference>
<dbReference type="PANTHER" id="PTHR35546:SF87">
    <property type="entry name" value="F-BOX DOMAIN-CONTAINING PROTEIN"/>
    <property type="match status" value="1"/>
</dbReference>